<feature type="domain" description="Thioredoxin" evidence="14">
    <location>
        <begin position="3"/>
        <end position="154"/>
    </location>
</feature>
<organism evidence="15 16">
    <name type="scientific">Candidatus Synechococcus spongiarum 15L</name>
    <dbReference type="NCBI Taxonomy" id="1608419"/>
    <lineage>
        <taxon>Bacteria</taxon>
        <taxon>Bacillati</taxon>
        <taxon>Cyanobacteriota</taxon>
        <taxon>Cyanophyceae</taxon>
        <taxon>Synechococcales</taxon>
        <taxon>Synechococcaceae</taxon>
        <taxon>Synechococcus</taxon>
    </lineage>
</organism>
<evidence type="ECO:0000256" key="9">
    <source>
        <dbReference type="ARBA" id="ARBA00032824"/>
    </source>
</evidence>
<accession>A0A0G8AUN4</accession>
<evidence type="ECO:0000313" key="16">
    <source>
        <dbReference type="Proteomes" id="UP000035037"/>
    </source>
</evidence>
<dbReference type="Gene3D" id="3.40.30.10">
    <property type="entry name" value="Glutaredoxin"/>
    <property type="match status" value="1"/>
</dbReference>
<keyword evidence="8" id="KW-0676">Redox-active center</keyword>
<evidence type="ECO:0000256" key="1">
    <source>
        <dbReference type="ARBA" id="ARBA00003330"/>
    </source>
</evidence>
<comment type="similarity">
    <text evidence="10">Belongs to the peroxiredoxin family. BCP/PrxQ subfamily.</text>
</comment>
<keyword evidence="7" id="KW-1015">Disulfide bond</keyword>
<evidence type="ECO:0000259" key="14">
    <source>
        <dbReference type="PROSITE" id="PS51352"/>
    </source>
</evidence>
<comment type="function">
    <text evidence="1">Thiol-specific peroxidase that catalyzes the reduction of hydrogen peroxide and organic hydroperoxides to water and alcohols, respectively. Plays a role in cell protection against oxidative stress by detoxifying peroxides and as sensor of hydrogen peroxide-mediated signaling events.</text>
</comment>
<dbReference type="InterPro" id="IPR050924">
    <property type="entry name" value="Peroxiredoxin_BCP/PrxQ"/>
</dbReference>
<keyword evidence="6" id="KW-0560">Oxidoreductase</keyword>
<protein>
    <recommendedName>
        <fullName evidence="3">thioredoxin-dependent peroxiredoxin</fullName>
        <ecNumber evidence="3">1.11.1.24</ecNumber>
    </recommendedName>
    <alternativeName>
        <fullName evidence="11">Bacterioferritin comigratory protein</fullName>
    </alternativeName>
    <alternativeName>
        <fullName evidence="9">Thioredoxin peroxidase</fullName>
    </alternativeName>
</protein>
<comment type="subunit">
    <text evidence="2">Monomer.</text>
</comment>
<dbReference type="PANTHER" id="PTHR42801">
    <property type="entry name" value="THIOREDOXIN-DEPENDENT PEROXIDE REDUCTASE"/>
    <property type="match status" value="1"/>
</dbReference>
<evidence type="ECO:0000256" key="8">
    <source>
        <dbReference type="ARBA" id="ARBA00023284"/>
    </source>
</evidence>
<evidence type="ECO:0000256" key="3">
    <source>
        <dbReference type="ARBA" id="ARBA00013017"/>
    </source>
</evidence>
<dbReference type="NCBIfam" id="NF006960">
    <property type="entry name" value="PRK09437.1"/>
    <property type="match status" value="1"/>
</dbReference>
<gene>
    <name evidence="15" type="ORF">TQ37_06460</name>
</gene>
<keyword evidence="4" id="KW-0575">Peroxidase</keyword>
<dbReference type="EC" id="1.11.1.24" evidence="3"/>
<dbReference type="Proteomes" id="UP000035037">
    <property type="component" value="Unassembled WGS sequence"/>
</dbReference>
<reference evidence="15 16" key="2">
    <citation type="submission" date="2015-05" db="EMBL/GenBank/DDBJ databases">
        <title>Lifestyle Evolution in Cyanobacterial Symbionts of Sponges.</title>
        <authorList>
            <person name="Burgsdorf I."/>
            <person name="Slaby B.M."/>
            <person name="Handley K.M."/>
            <person name="Haber M."/>
            <person name="Blom J."/>
            <person name="Marshall C.W."/>
            <person name="Gilbert J.A."/>
            <person name="Hentschel U."/>
            <person name="Steindler L."/>
        </authorList>
    </citation>
    <scope>NUCLEOTIDE SEQUENCE [LARGE SCALE GENOMIC DNA]</scope>
    <source>
        <strain evidence="15">15L</strain>
    </source>
</reference>
<comment type="catalytic activity">
    <reaction evidence="12">
        <text>a hydroperoxide + [thioredoxin]-dithiol = an alcohol + [thioredoxin]-disulfide + H2O</text>
        <dbReference type="Rhea" id="RHEA:62620"/>
        <dbReference type="Rhea" id="RHEA-COMP:10698"/>
        <dbReference type="Rhea" id="RHEA-COMP:10700"/>
        <dbReference type="ChEBI" id="CHEBI:15377"/>
        <dbReference type="ChEBI" id="CHEBI:29950"/>
        <dbReference type="ChEBI" id="CHEBI:30879"/>
        <dbReference type="ChEBI" id="CHEBI:35924"/>
        <dbReference type="ChEBI" id="CHEBI:50058"/>
        <dbReference type="EC" id="1.11.1.24"/>
    </reaction>
</comment>
<dbReference type="PANTHER" id="PTHR42801:SF4">
    <property type="entry name" value="AHPC_TSA FAMILY PROTEIN"/>
    <property type="match status" value="1"/>
</dbReference>
<keyword evidence="5" id="KW-0049">Antioxidant</keyword>
<evidence type="ECO:0000256" key="2">
    <source>
        <dbReference type="ARBA" id="ARBA00011245"/>
    </source>
</evidence>
<dbReference type="GO" id="GO:0034599">
    <property type="term" value="P:cellular response to oxidative stress"/>
    <property type="evidence" value="ECO:0007669"/>
    <property type="project" value="TreeGrafter"/>
</dbReference>
<dbReference type="PIRSF" id="PIRSF000239">
    <property type="entry name" value="AHPC"/>
    <property type="match status" value="1"/>
</dbReference>
<evidence type="ECO:0000256" key="6">
    <source>
        <dbReference type="ARBA" id="ARBA00023002"/>
    </source>
</evidence>
<dbReference type="GO" id="GO:0045454">
    <property type="term" value="P:cell redox homeostasis"/>
    <property type="evidence" value="ECO:0007669"/>
    <property type="project" value="TreeGrafter"/>
</dbReference>
<feature type="active site" description="Cysteine sulfenic acid (-SOH) intermediate; for peroxidase activity" evidence="13">
    <location>
        <position position="45"/>
    </location>
</feature>
<dbReference type="InterPro" id="IPR036249">
    <property type="entry name" value="Thioredoxin-like_sf"/>
</dbReference>
<name>A0A0G8AUN4_9SYNE</name>
<evidence type="ECO:0000256" key="5">
    <source>
        <dbReference type="ARBA" id="ARBA00022862"/>
    </source>
</evidence>
<dbReference type="InterPro" id="IPR013766">
    <property type="entry name" value="Thioredoxin_domain"/>
</dbReference>
<dbReference type="GO" id="GO:0008379">
    <property type="term" value="F:thioredoxin peroxidase activity"/>
    <property type="evidence" value="ECO:0007669"/>
    <property type="project" value="TreeGrafter"/>
</dbReference>
<evidence type="ECO:0000256" key="4">
    <source>
        <dbReference type="ARBA" id="ARBA00022559"/>
    </source>
</evidence>
<dbReference type="FunFam" id="3.40.30.10:FF:000007">
    <property type="entry name" value="Thioredoxin-dependent thiol peroxidase"/>
    <property type="match status" value="1"/>
</dbReference>
<dbReference type="CDD" id="cd03017">
    <property type="entry name" value="PRX_BCP"/>
    <property type="match status" value="1"/>
</dbReference>
<dbReference type="AlphaFoldDB" id="A0A0G8AUN4"/>
<sequence length="155" mass="16935">MTPQVGEVAPAFTLPDASGQSISLADFAGQRVVIYFYPKDDTPGCTKEACGFRDAWSVFKNHGIKVLGISKDPATSHTKFIDKHQLPFTLLTDAEPCPVAQAYGSYGPKTFMGREYIGMSRHTFVVDPQGRVEKVYTKVKADAMASRILSDLGLD</sequence>
<evidence type="ECO:0000256" key="11">
    <source>
        <dbReference type="ARBA" id="ARBA00041373"/>
    </source>
</evidence>
<dbReference type="GO" id="GO:0005737">
    <property type="term" value="C:cytoplasm"/>
    <property type="evidence" value="ECO:0007669"/>
    <property type="project" value="TreeGrafter"/>
</dbReference>
<dbReference type="SUPFAM" id="SSF52833">
    <property type="entry name" value="Thioredoxin-like"/>
    <property type="match status" value="1"/>
</dbReference>
<dbReference type="PATRIC" id="fig|1608419.3.peg.386"/>
<dbReference type="EMBL" id="JYFQ01000131">
    <property type="protein sequence ID" value="KKZ11763.1"/>
    <property type="molecule type" value="Genomic_DNA"/>
</dbReference>
<dbReference type="InterPro" id="IPR024706">
    <property type="entry name" value="Peroxiredoxin_AhpC-typ"/>
</dbReference>
<dbReference type="Pfam" id="PF00578">
    <property type="entry name" value="AhpC-TSA"/>
    <property type="match status" value="1"/>
</dbReference>
<evidence type="ECO:0000256" key="7">
    <source>
        <dbReference type="ARBA" id="ARBA00023157"/>
    </source>
</evidence>
<evidence type="ECO:0000256" key="12">
    <source>
        <dbReference type="ARBA" id="ARBA00049091"/>
    </source>
</evidence>
<dbReference type="STRING" id="431041.FLM9_1371"/>
<evidence type="ECO:0000313" key="15">
    <source>
        <dbReference type="EMBL" id="KKZ11763.1"/>
    </source>
</evidence>
<evidence type="ECO:0000256" key="10">
    <source>
        <dbReference type="ARBA" id="ARBA00038489"/>
    </source>
</evidence>
<evidence type="ECO:0000256" key="13">
    <source>
        <dbReference type="PIRSR" id="PIRSR000239-1"/>
    </source>
</evidence>
<dbReference type="PROSITE" id="PS51352">
    <property type="entry name" value="THIOREDOXIN_2"/>
    <property type="match status" value="1"/>
</dbReference>
<reference evidence="15 16" key="1">
    <citation type="submission" date="2015-02" db="EMBL/GenBank/DDBJ databases">
        <authorList>
            <person name="Slaby B."/>
            <person name="Hentschel U."/>
        </authorList>
    </citation>
    <scope>NUCLEOTIDE SEQUENCE [LARGE SCALE GENOMIC DNA]</scope>
    <source>
        <strain evidence="15">15L</strain>
    </source>
</reference>
<dbReference type="InterPro" id="IPR000866">
    <property type="entry name" value="AhpC/TSA"/>
</dbReference>
<proteinExistence type="inferred from homology"/>
<comment type="caution">
    <text evidence="15">The sequence shown here is derived from an EMBL/GenBank/DDBJ whole genome shotgun (WGS) entry which is preliminary data.</text>
</comment>